<proteinExistence type="predicted"/>
<reference evidence="1 2" key="1">
    <citation type="submission" date="2019-08" db="EMBL/GenBank/DDBJ databases">
        <title>Paraburkholderia sp. DCY113.</title>
        <authorList>
            <person name="Kang J."/>
        </authorList>
    </citation>
    <scope>NUCLEOTIDE SEQUENCE [LARGE SCALE GENOMIC DNA]</scope>
    <source>
        <strain evidence="1 2">DCY113</strain>
    </source>
</reference>
<organism evidence="1 2">
    <name type="scientific">Paraburkholderia panacisoli</name>
    <dbReference type="NCBI Taxonomy" id="2603818"/>
    <lineage>
        <taxon>Bacteria</taxon>
        <taxon>Pseudomonadati</taxon>
        <taxon>Pseudomonadota</taxon>
        <taxon>Betaproteobacteria</taxon>
        <taxon>Burkholderiales</taxon>
        <taxon>Burkholderiaceae</taxon>
        <taxon>Paraburkholderia</taxon>
    </lineage>
</organism>
<evidence type="ECO:0000313" key="2">
    <source>
        <dbReference type="Proteomes" id="UP000325273"/>
    </source>
</evidence>
<dbReference type="EMBL" id="VTUZ01000042">
    <property type="protein sequence ID" value="KAA1000993.1"/>
    <property type="molecule type" value="Genomic_DNA"/>
</dbReference>
<protein>
    <submittedName>
        <fullName evidence="1">Uncharacterized protein</fullName>
    </submittedName>
</protein>
<sequence length="509" mass="55629">MPSNSSTLQQLVRYETWMKDTALTIQPRDALLKALDEQILQYQRNPTVYRFFEVQTHFKAWKDGKGAGNAWKKDPRNHKQCFTRLDEQLRGLGDTDVAMGAQNFMAPALINSRLGVLYLFANTSIEDSIFQVVLEGAFDVTTAGLGTAPDSNTAASRASDVLGLAQKPAGMAAAKVQDKVTQHFGKKVVPASQLTSGPTPPMPTDSALRRLYEAIRAKIHDAATRLWAMICDKIADIRKDPGGTALDVLPGMLRKLVNFLCGKLFAAAAPFIGAGLDLAKGIANTIDASITKYREWVAGRDVQILTGHPGTIVEAIRRSMSLSVGEGVYDMVKGGASLGIQIASQGAASIVSAVVSILETLAKTIWKIVEIVRMKMFFSQAQTHWQARYQRDALHTQPIAFNNWFKRYSVSIPALSVLALNSGICGDKMHFLAMYKDDEAVISQSEFTAGCRYVDGLKIWGTSYLNDAGFSFASEDKVVQGLLKLAQSHTEEQSKRAKAWQATLGFLNG</sequence>
<dbReference type="AlphaFoldDB" id="A0A5B0GC46"/>
<comment type="caution">
    <text evidence="1">The sequence shown here is derived from an EMBL/GenBank/DDBJ whole genome shotgun (WGS) entry which is preliminary data.</text>
</comment>
<name>A0A5B0GC46_9BURK</name>
<dbReference type="Proteomes" id="UP000325273">
    <property type="component" value="Unassembled WGS sequence"/>
</dbReference>
<gene>
    <name evidence="1" type="ORF">FVF58_39555</name>
</gene>
<evidence type="ECO:0000313" key="1">
    <source>
        <dbReference type="EMBL" id="KAA1000993.1"/>
    </source>
</evidence>
<accession>A0A5B0GC46</accession>
<keyword evidence="2" id="KW-1185">Reference proteome</keyword>
<dbReference type="RefSeq" id="WP_149675094.1">
    <property type="nucleotide sequence ID" value="NZ_VTUZ01000042.1"/>
</dbReference>